<keyword evidence="2" id="KW-1185">Reference proteome</keyword>
<dbReference type="RefSeq" id="WP_122449279.1">
    <property type="nucleotide sequence ID" value="NZ_QNRC01000011.1"/>
</dbReference>
<protein>
    <submittedName>
        <fullName evidence="1">Uncharacterized protein</fullName>
    </submittedName>
</protein>
<comment type="caution">
    <text evidence="1">The sequence shown here is derived from an EMBL/GenBank/DDBJ whole genome shotgun (WGS) entry which is preliminary data.</text>
</comment>
<dbReference type="EMBL" id="QZEW01000031">
    <property type="protein sequence ID" value="RJL16604.1"/>
    <property type="molecule type" value="Genomic_DNA"/>
</dbReference>
<gene>
    <name evidence="1" type="ORF">D3P05_09135</name>
</gene>
<proteinExistence type="predicted"/>
<dbReference type="Proteomes" id="UP000283587">
    <property type="component" value="Unassembled WGS sequence"/>
</dbReference>
<name>A0A419A7S0_9RHOB</name>
<dbReference type="Pfam" id="PF19717">
    <property type="entry name" value="DUF6212"/>
    <property type="match status" value="1"/>
</dbReference>
<dbReference type="OrthoDB" id="7760693at2"/>
<dbReference type="InterPro" id="IPR046184">
    <property type="entry name" value="DUF6212"/>
</dbReference>
<accession>A0A419A7S0</accession>
<sequence>MTQQHASLLVASEDYAEASALSLPVSLIVASGSRSDIAFSDGGGLPLPMDQVMLRIIGQLPLSSSGKKRLSQLAELWRDRLDIDPPAEITLGMGDILDSRTKVLEWLVARLTEQQQKGAQRSTRFMRELGLLRQQHEAIQASFQNLEQFVYRHGPQHRTLETTLSPVSGQLPITLRGGSRLMQRLPGASTGLSDLAIHISNETAPAEGGMLNVSLLSPDTNETLAIWEVSAARLEQGWLRFSLDRALGPDTISLMLNVSYQGEGVVKLSSAVQHPEPRFHPEVDGQPVETLPALQLWRWIAGANAPIPAHAVIQVGGRNRLRRVERHTLATAIDLESLNSTVPLFQSSEALLVHVVPQRVACGILPGIALPGARQVFATLATRHAEAPAVEYQLALLPQDQRPHKPGRLPDFDPKLASGWIRLAPEEEGQAHVLLPEPLDAPYDIYLMTRLPKDQHSNAYGWSTFSNICLQF</sequence>
<evidence type="ECO:0000313" key="2">
    <source>
        <dbReference type="Proteomes" id="UP000283587"/>
    </source>
</evidence>
<organism evidence="1 2">
    <name type="scientific">Paracoccus siganidrum</name>
    <dbReference type="NCBI Taxonomy" id="1276757"/>
    <lineage>
        <taxon>Bacteria</taxon>
        <taxon>Pseudomonadati</taxon>
        <taxon>Pseudomonadota</taxon>
        <taxon>Alphaproteobacteria</taxon>
        <taxon>Rhodobacterales</taxon>
        <taxon>Paracoccaceae</taxon>
        <taxon>Paracoccus</taxon>
    </lineage>
</organism>
<evidence type="ECO:0000313" key="1">
    <source>
        <dbReference type="EMBL" id="RJL16604.1"/>
    </source>
</evidence>
<reference evidence="2" key="1">
    <citation type="submission" date="2018-09" db="EMBL/GenBank/DDBJ databases">
        <title>Paracoccus onubensis nov. sp. a moderate halophilic bacterium isolated from Gruta de las Maravillas (Aracena, Spain).</title>
        <authorList>
            <person name="Jurado V."/>
            <person name="Gutierrez-Patricio S."/>
            <person name="Gonzalez-Pimentel J.L."/>
            <person name="Miller A.Z."/>
            <person name="Laiz L."/>
            <person name="Saiz-Jimenez C."/>
        </authorList>
    </citation>
    <scope>NUCLEOTIDE SEQUENCE [LARGE SCALE GENOMIC DNA]</scope>
    <source>
        <strain evidence="2">DSM 26381</strain>
    </source>
</reference>
<dbReference type="AlphaFoldDB" id="A0A419A7S0"/>